<organism evidence="1 2">
    <name type="scientific">Funneliformis mosseae</name>
    <name type="common">Endomycorrhizal fungus</name>
    <name type="synonym">Glomus mosseae</name>
    <dbReference type="NCBI Taxonomy" id="27381"/>
    <lineage>
        <taxon>Eukaryota</taxon>
        <taxon>Fungi</taxon>
        <taxon>Fungi incertae sedis</taxon>
        <taxon>Mucoromycota</taxon>
        <taxon>Glomeromycotina</taxon>
        <taxon>Glomeromycetes</taxon>
        <taxon>Glomerales</taxon>
        <taxon>Glomeraceae</taxon>
        <taxon>Funneliformis</taxon>
    </lineage>
</organism>
<dbReference type="EMBL" id="CAJVPP010002191">
    <property type="protein sequence ID" value="CAG8591103.1"/>
    <property type="molecule type" value="Genomic_DNA"/>
</dbReference>
<dbReference type="Proteomes" id="UP000789375">
    <property type="component" value="Unassembled WGS sequence"/>
</dbReference>
<protein>
    <submittedName>
        <fullName evidence="1">11408_t:CDS:1</fullName>
    </submittedName>
</protein>
<comment type="caution">
    <text evidence="1">The sequence shown here is derived from an EMBL/GenBank/DDBJ whole genome shotgun (WGS) entry which is preliminary data.</text>
</comment>
<evidence type="ECO:0000313" key="1">
    <source>
        <dbReference type="EMBL" id="CAG8591103.1"/>
    </source>
</evidence>
<reference evidence="1" key="1">
    <citation type="submission" date="2021-06" db="EMBL/GenBank/DDBJ databases">
        <authorList>
            <person name="Kallberg Y."/>
            <person name="Tangrot J."/>
            <person name="Rosling A."/>
        </authorList>
    </citation>
    <scope>NUCLEOTIDE SEQUENCE</scope>
    <source>
        <strain evidence="1">87-6 pot B 2015</strain>
    </source>
</reference>
<keyword evidence="2" id="KW-1185">Reference proteome</keyword>
<dbReference type="AlphaFoldDB" id="A0A9N9C6U1"/>
<gene>
    <name evidence="1" type="ORF">FMOSSE_LOCUS8444</name>
</gene>
<accession>A0A9N9C6U1</accession>
<name>A0A9N9C6U1_FUNMO</name>
<proteinExistence type="predicted"/>
<sequence length="157" mass="18073">MEESLHLSNDTIGQIKNFEYFSLTVEQSTLIDKLILNEGLKARYKKYGLFALKCLHGLENITDEFLNEQFEEADEMNKLRSTTSSDDDLSYTTHPRAYYTSRFLDFKNLSAPKIANDDNNDNPSEIEDSESVTIDFSKLRINSKVIAEKEIKDTVKD</sequence>
<evidence type="ECO:0000313" key="2">
    <source>
        <dbReference type="Proteomes" id="UP000789375"/>
    </source>
</evidence>